<dbReference type="EMBL" id="QETF01000008">
    <property type="protein sequence ID" value="PWG16930.1"/>
    <property type="molecule type" value="Genomic_DNA"/>
</dbReference>
<dbReference type="Proteomes" id="UP000245293">
    <property type="component" value="Unassembled WGS sequence"/>
</dbReference>
<dbReference type="PANTHER" id="PTHR43798">
    <property type="entry name" value="MONOACYLGLYCEROL LIPASE"/>
    <property type="match status" value="1"/>
</dbReference>
<dbReference type="Gene3D" id="3.40.50.1820">
    <property type="entry name" value="alpha/beta hydrolase"/>
    <property type="match status" value="1"/>
</dbReference>
<dbReference type="AlphaFoldDB" id="A0A2V1P533"/>
<dbReference type="PRINTS" id="PR00111">
    <property type="entry name" value="ABHYDROLASE"/>
</dbReference>
<dbReference type="RefSeq" id="WP_109388724.1">
    <property type="nucleotide sequence ID" value="NZ_QETF01000008.1"/>
</dbReference>
<dbReference type="Pfam" id="PF12697">
    <property type="entry name" value="Abhydrolase_6"/>
    <property type="match status" value="1"/>
</dbReference>
<evidence type="ECO:0000313" key="2">
    <source>
        <dbReference type="EMBL" id="PWG16930.1"/>
    </source>
</evidence>
<evidence type="ECO:0000313" key="3">
    <source>
        <dbReference type="Proteomes" id="UP000245293"/>
    </source>
</evidence>
<accession>A0A2V1P533</accession>
<sequence length="236" mass="26052">MIETLVLLPDMLSDARGWATVSTVISYGRPVMFAPIWTGDRIEEMASSILSGAPAKFALAGHGMGGVVALEIFRRAPDRVNRLPLIGTNPLSDTPQEAADREPLMVAARSGRFEEVLSRDVLPRQVAAGPERNAHLAHLAEMAQALGADVFERQQRAMQRRRDHQASLRRITQPTLVLAGELDQVVPRKRQEFLAELIPYAAFQMLEGVGHSVMLEDPEGTISALHAWLRQPLVLR</sequence>
<organism evidence="2 3">
    <name type="scientific">Salibaculum griseiflavum</name>
    <dbReference type="NCBI Taxonomy" id="1914409"/>
    <lineage>
        <taxon>Bacteria</taxon>
        <taxon>Pseudomonadati</taxon>
        <taxon>Pseudomonadota</taxon>
        <taxon>Alphaproteobacteria</taxon>
        <taxon>Rhodobacterales</taxon>
        <taxon>Roseobacteraceae</taxon>
        <taxon>Salibaculum</taxon>
    </lineage>
</organism>
<comment type="caution">
    <text evidence="2">The sequence shown here is derived from an EMBL/GenBank/DDBJ whole genome shotgun (WGS) entry which is preliminary data.</text>
</comment>
<dbReference type="InterPro" id="IPR029058">
    <property type="entry name" value="AB_hydrolase_fold"/>
</dbReference>
<proteinExistence type="predicted"/>
<evidence type="ECO:0000259" key="1">
    <source>
        <dbReference type="Pfam" id="PF12697"/>
    </source>
</evidence>
<protein>
    <submittedName>
        <fullName evidence="2">Alpha/beta hydrolase</fullName>
    </submittedName>
</protein>
<keyword evidence="2" id="KW-0378">Hydrolase</keyword>
<keyword evidence="3" id="KW-1185">Reference proteome</keyword>
<dbReference type="InterPro" id="IPR000073">
    <property type="entry name" value="AB_hydrolase_1"/>
</dbReference>
<name>A0A2V1P533_9RHOB</name>
<dbReference type="GO" id="GO:0016787">
    <property type="term" value="F:hydrolase activity"/>
    <property type="evidence" value="ECO:0007669"/>
    <property type="project" value="UniProtKB-KW"/>
</dbReference>
<dbReference type="OrthoDB" id="5491135at2"/>
<dbReference type="SUPFAM" id="SSF53474">
    <property type="entry name" value="alpha/beta-Hydrolases"/>
    <property type="match status" value="1"/>
</dbReference>
<gene>
    <name evidence="2" type="ORF">DFK10_09165</name>
</gene>
<feature type="domain" description="AB hydrolase-1" evidence="1">
    <location>
        <begin position="40"/>
        <end position="222"/>
    </location>
</feature>
<reference evidence="3" key="1">
    <citation type="submission" date="2018-05" db="EMBL/GenBank/DDBJ databases">
        <authorList>
            <person name="Du Z."/>
            <person name="Wang X."/>
        </authorList>
    </citation>
    <scope>NUCLEOTIDE SEQUENCE [LARGE SCALE GENOMIC DNA]</scope>
    <source>
        <strain evidence="3">WDS4C29</strain>
    </source>
</reference>
<dbReference type="InterPro" id="IPR050266">
    <property type="entry name" value="AB_hydrolase_sf"/>
</dbReference>